<dbReference type="PANTHER" id="PTHR43226:SF4">
    <property type="entry name" value="XAA-PRO AMINOPEPTIDASE 3"/>
    <property type="match status" value="1"/>
</dbReference>
<dbReference type="InterPro" id="IPR000994">
    <property type="entry name" value="Pept_M24"/>
</dbReference>
<feature type="domain" description="Aminopeptidase P N-terminal" evidence="14">
    <location>
        <begin position="1"/>
        <end position="135"/>
    </location>
</feature>
<dbReference type="SUPFAM" id="SSF53092">
    <property type="entry name" value="Creatinase/prolidase N-terminal domain"/>
    <property type="match status" value="1"/>
</dbReference>
<dbReference type="PANTHER" id="PTHR43226">
    <property type="entry name" value="XAA-PRO AMINOPEPTIDASE 3"/>
    <property type="match status" value="1"/>
</dbReference>
<evidence type="ECO:0000256" key="6">
    <source>
        <dbReference type="ARBA" id="ARBA00022723"/>
    </source>
</evidence>
<organism evidence="15 16">
    <name type="scientific">Nitrosococcus wardiae</name>
    <dbReference type="NCBI Taxonomy" id="1814290"/>
    <lineage>
        <taxon>Bacteria</taxon>
        <taxon>Pseudomonadati</taxon>
        <taxon>Pseudomonadota</taxon>
        <taxon>Gammaproteobacteria</taxon>
        <taxon>Chromatiales</taxon>
        <taxon>Chromatiaceae</taxon>
        <taxon>Nitrosococcus</taxon>
    </lineage>
</organism>
<evidence type="ECO:0000256" key="3">
    <source>
        <dbReference type="ARBA" id="ARBA00008766"/>
    </source>
</evidence>
<dbReference type="PROSITE" id="PS00491">
    <property type="entry name" value="PROLINE_PEPTIDASE"/>
    <property type="match status" value="1"/>
</dbReference>
<dbReference type="OrthoDB" id="9806388at2"/>
<gene>
    <name evidence="15" type="primary">pepP</name>
    <name evidence="15" type="ORF">E3U44_03010</name>
</gene>
<keyword evidence="15" id="KW-0031">Aminopeptidase</keyword>
<dbReference type="SMART" id="SM01011">
    <property type="entry name" value="AMP_N"/>
    <property type="match status" value="1"/>
</dbReference>
<dbReference type="Gene3D" id="3.40.350.10">
    <property type="entry name" value="Creatinase/prolidase N-terminal domain"/>
    <property type="match status" value="1"/>
</dbReference>
<dbReference type="InterPro" id="IPR001131">
    <property type="entry name" value="Peptidase_M24B_aminopep-P_CS"/>
</dbReference>
<evidence type="ECO:0000256" key="2">
    <source>
        <dbReference type="ARBA" id="ARBA00001936"/>
    </source>
</evidence>
<keyword evidence="5" id="KW-0645">Protease</keyword>
<dbReference type="InterPro" id="IPR007865">
    <property type="entry name" value="Aminopep_P_N"/>
</dbReference>
<dbReference type="Pfam" id="PF05195">
    <property type="entry name" value="AMP_N"/>
    <property type="match status" value="1"/>
</dbReference>
<proteinExistence type="inferred from homology"/>
<evidence type="ECO:0000313" key="16">
    <source>
        <dbReference type="Proteomes" id="UP000294325"/>
    </source>
</evidence>
<evidence type="ECO:0000259" key="14">
    <source>
        <dbReference type="SMART" id="SM01011"/>
    </source>
</evidence>
<protein>
    <recommendedName>
        <fullName evidence="10">Xaa-Pro aminopeptidase</fullName>
        <ecNumber evidence="4">3.4.11.9</ecNumber>
    </recommendedName>
    <alternativeName>
        <fullName evidence="11">Aminopeptidase P II</fullName>
    </alternativeName>
    <alternativeName>
        <fullName evidence="12">X-Pro aminopeptidase</fullName>
    </alternativeName>
</protein>
<dbReference type="EMBL" id="CP038033">
    <property type="protein sequence ID" value="QBQ53588.1"/>
    <property type="molecule type" value="Genomic_DNA"/>
</dbReference>
<dbReference type="Gene3D" id="3.90.230.10">
    <property type="entry name" value="Creatinase/methionine aminopeptidase superfamily"/>
    <property type="match status" value="1"/>
</dbReference>
<dbReference type="EC" id="3.4.11.9" evidence="4"/>
<dbReference type="SUPFAM" id="SSF55920">
    <property type="entry name" value="Creatinase/aminopeptidase"/>
    <property type="match status" value="1"/>
</dbReference>
<reference evidence="15 16" key="1">
    <citation type="submission" date="2019-03" db="EMBL/GenBank/DDBJ databases">
        <title>The genome sequence of Nitrosococcus wardiae strain D1FHST reveals the archetypal metabolic capacity of ammonia-oxidizing Gammaproteobacteria.</title>
        <authorList>
            <person name="Wang L."/>
            <person name="Lim C.K."/>
            <person name="Hanson T.E."/>
            <person name="Dang H."/>
            <person name="Klotz M.G."/>
        </authorList>
    </citation>
    <scope>NUCLEOTIDE SEQUENCE [LARGE SCALE GENOMIC DNA]</scope>
    <source>
        <strain evidence="15 16">D1FHS</strain>
    </source>
</reference>
<evidence type="ECO:0000256" key="4">
    <source>
        <dbReference type="ARBA" id="ARBA00012574"/>
    </source>
</evidence>
<dbReference type="RefSeq" id="WP_134356602.1">
    <property type="nucleotide sequence ID" value="NZ_CP038033.1"/>
</dbReference>
<keyword evidence="8" id="KW-0482">Metalloprotease</keyword>
<evidence type="ECO:0000256" key="10">
    <source>
        <dbReference type="ARBA" id="ARBA00069363"/>
    </source>
</evidence>
<evidence type="ECO:0000256" key="8">
    <source>
        <dbReference type="ARBA" id="ARBA00023049"/>
    </source>
</evidence>
<sequence>MESKEFARRRKQLLQMMGEDSIAILPTASTYPRNRDVTFPFRADSNFYYLTGFPEPEAVAVLVPGRSHGEYLLFCREQDPEKEVWEGRRAGTNGACKNYGADDAFPITDIDDILPGLMEDKARVYYAMGYYPAFDQRMVGWVNLIRQASRAGKRPPGEFIALDHLLYEMRLIKSAQEIKTLREAIRISAEAHIRAMQLCHPSMMEYQIEAEYLHHFVSQGCRAPAYPPIVGGGGNGCVLHYTDNNARLRRGDLLLVDAGAEYDYYAADITRTFPTSGRFSPTQKAIYELVLEAQLAAIAEIRPGNHWNEPHEAAVRVLTEGLVALGLLKGRVSTLIKKEHYRRFYMHRTGHWLGMDVHDVGDYKVDGEWRVFEPGMTLTVEPGLYIPANSQRVAKKWWNIGIRIEDDVLVTKEGGEVLSAAVPKTVAEVEALMASSQIRVPTQ</sequence>
<comment type="catalytic activity">
    <reaction evidence="1">
        <text>Release of any N-terminal amino acid, including proline, that is linked to proline, even from a dipeptide or tripeptide.</text>
        <dbReference type="EC" id="3.4.11.9"/>
    </reaction>
</comment>
<comment type="similarity">
    <text evidence="3 13">Belongs to the peptidase M24B family.</text>
</comment>
<dbReference type="GO" id="GO:0006508">
    <property type="term" value="P:proteolysis"/>
    <property type="evidence" value="ECO:0007669"/>
    <property type="project" value="UniProtKB-KW"/>
</dbReference>
<evidence type="ECO:0000256" key="1">
    <source>
        <dbReference type="ARBA" id="ARBA00001424"/>
    </source>
</evidence>
<dbReference type="AlphaFoldDB" id="A0A4P7BUH4"/>
<evidence type="ECO:0000256" key="9">
    <source>
        <dbReference type="ARBA" id="ARBA00023211"/>
    </source>
</evidence>
<evidence type="ECO:0000256" key="5">
    <source>
        <dbReference type="ARBA" id="ARBA00022670"/>
    </source>
</evidence>
<dbReference type="Pfam" id="PF00557">
    <property type="entry name" value="Peptidase_M24"/>
    <property type="match status" value="1"/>
</dbReference>
<keyword evidence="9" id="KW-0464">Manganese</keyword>
<evidence type="ECO:0000256" key="13">
    <source>
        <dbReference type="RuleBase" id="RU000590"/>
    </source>
</evidence>
<evidence type="ECO:0000256" key="12">
    <source>
        <dbReference type="ARBA" id="ARBA00081411"/>
    </source>
</evidence>
<dbReference type="InterPro" id="IPR052433">
    <property type="entry name" value="X-Pro_dipept-like"/>
</dbReference>
<dbReference type="GO" id="GO:0070006">
    <property type="term" value="F:metalloaminopeptidase activity"/>
    <property type="evidence" value="ECO:0007669"/>
    <property type="project" value="InterPro"/>
</dbReference>
<dbReference type="InterPro" id="IPR036005">
    <property type="entry name" value="Creatinase/aminopeptidase-like"/>
</dbReference>
<keyword evidence="6 13" id="KW-0479">Metal-binding</keyword>
<keyword evidence="16" id="KW-1185">Reference proteome</keyword>
<name>A0A4P7BUH4_9GAMM</name>
<accession>A0A4P7BUH4</accession>
<evidence type="ECO:0000256" key="11">
    <source>
        <dbReference type="ARBA" id="ARBA00075356"/>
    </source>
</evidence>
<dbReference type="CDD" id="cd01087">
    <property type="entry name" value="Prolidase"/>
    <property type="match status" value="1"/>
</dbReference>
<dbReference type="FunFam" id="3.90.230.10:FF:000002">
    <property type="entry name" value="Xaa-Pro aminopeptidase 3"/>
    <property type="match status" value="1"/>
</dbReference>
<dbReference type="Proteomes" id="UP000294325">
    <property type="component" value="Chromosome"/>
</dbReference>
<keyword evidence="7 15" id="KW-0378">Hydrolase</keyword>
<evidence type="ECO:0000256" key="7">
    <source>
        <dbReference type="ARBA" id="ARBA00022801"/>
    </source>
</evidence>
<dbReference type="GO" id="GO:0030145">
    <property type="term" value="F:manganese ion binding"/>
    <property type="evidence" value="ECO:0007669"/>
    <property type="project" value="InterPro"/>
</dbReference>
<evidence type="ECO:0000313" key="15">
    <source>
        <dbReference type="EMBL" id="QBQ53588.1"/>
    </source>
</evidence>
<dbReference type="GO" id="GO:0005829">
    <property type="term" value="C:cytosol"/>
    <property type="evidence" value="ECO:0007669"/>
    <property type="project" value="TreeGrafter"/>
</dbReference>
<dbReference type="NCBIfam" id="NF008131">
    <property type="entry name" value="PRK10879.1"/>
    <property type="match status" value="1"/>
</dbReference>
<comment type="cofactor">
    <cofactor evidence="2">
        <name>Mn(2+)</name>
        <dbReference type="ChEBI" id="CHEBI:29035"/>
    </cofactor>
</comment>
<dbReference type="KEGG" id="nwr:E3U44_03010"/>
<dbReference type="InterPro" id="IPR029149">
    <property type="entry name" value="Creatin/AminoP/Spt16_N"/>
</dbReference>